<organism evidence="2 3">
    <name type="scientific">Xyrichtys novacula</name>
    <name type="common">Pearly razorfish</name>
    <name type="synonym">Hemipteronotus novacula</name>
    <dbReference type="NCBI Taxonomy" id="13765"/>
    <lineage>
        <taxon>Eukaryota</taxon>
        <taxon>Metazoa</taxon>
        <taxon>Chordata</taxon>
        <taxon>Craniata</taxon>
        <taxon>Vertebrata</taxon>
        <taxon>Euteleostomi</taxon>
        <taxon>Actinopterygii</taxon>
        <taxon>Neopterygii</taxon>
        <taxon>Teleostei</taxon>
        <taxon>Neoteleostei</taxon>
        <taxon>Acanthomorphata</taxon>
        <taxon>Eupercaria</taxon>
        <taxon>Labriformes</taxon>
        <taxon>Labridae</taxon>
        <taxon>Xyrichtys</taxon>
    </lineage>
</organism>
<dbReference type="EMBL" id="OY660872">
    <property type="protein sequence ID" value="CAJ1064665.1"/>
    <property type="molecule type" value="Genomic_DNA"/>
</dbReference>
<evidence type="ECO:0000256" key="1">
    <source>
        <dbReference type="SAM" id="MobiDB-lite"/>
    </source>
</evidence>
<evidence type="ECO:0000313" key="3">
    <source>
        <dbReference type="Proteomes" id="UP001178508"/>
    </source>
</evidence>
<name>A0AAV1FUN6_XYRNO</name>
<dbReference type="Proteomes" id="UP001178508">
    <property type="component" value="Chromosome 9"/>
</dbReference>
<sequence>MPRLTTYFTTKTLLATASAPPGPGDSSPSSPSSESDAEANIRCGQKNDGVIDPTKGPPSTSACVAAVTEPPERDNGSDIDVEEPAAGTADNGAIYSKDPGYWPAVFI</sequence>
<keyword evidence="3" id="KW-1185">Reference proteome</keyword>
<dbReference type="AlphaFoldDB" id="A0AAV1FUN6"/>
<feature type="region of interest" description="Disordered" evidence="1">
    <location>
        <begin position="13"/>
        <end position="92"/>
    </location>
</feature>
<feature type="compositionally biased region" description="Low complexity" evidence="1">
    <location>
        <begin position="13"/>
        <end position="34"/>
    </location>
</feature>
<reference evidence="2" key="1">
    <citation type="submission" date="2023-08" db="EMBL/GenBank/DDBJ databases">
        <authorList>
            <person name="Alioto T."/>
            <person name="Alioto T."/>
            <person name="Gomez Garrido J."/>
        </authorList>
    </citation>
    <scope>NUCLEOTIDE SEQUENCE</scope>
</reference>
<evidence type="ECO:0000313" key="2">
    <source>
        <dbReference type="EMBL" id="CAJ1064665.1"/>
    </source>
</evidence>
<accession>A0AAV1FUN6</accession>
<proteinExistence type="predicted"/>
<protein>
    <submittedName>
        <fullName evidence="2">Uncharacterized protein</fullName>
    </submittedName>
</protein>
<gene>
    <name evidence="2" type="ORF">XNOV1_A001880</name>
</gene>